<organism evidence="2">
    <name type="scientific">Corethron hystrix</name>
    <dbReference type="NCBI Taxonomy" id="216773"/>
    <lineage>
        <taxon>Eukaryota</taxon>
        <taxon>Sar</taxon>
        <taxon>Stramenopiles</taxon>
        <taxon>Ochrophyta</taxon>
        <taxon>Bacillariophyta</taxon>
        <taxon>Coscinodiscophyceae</taxon>
        <taxon>Corethrophycidae</taxon>
        <taxon>Corethrales</taxon>
        <taxon>Corethraceae</taxon>
        <taxon>Corethron</taxon>
    </lineage>
</organism>
<feature type="region of interest" description="Disordered" evidence="1">
    <location>
        <begin position="296"/>
        <end position="326"/>
    </location>
</feature>
<dbReference type="EMBL" id="HBFR01012357">
    <property type="protein sequence ID" value="CAD8881709.1"/>
    <property type="molecule type" value="Transcribed_RNA"/>
</dbReference>
<accession>A0A7S1BBW0</accession>
<evidence type="ECO:0000313" key="2">
    <source>
        <dbReference type="EMBL" id="CAD8881709.1"/>
    </source>
</evidence>
<sequence length="326" mass="35594">MASNDVPPVPVSPTAEYLPRPVRLVHIGFCGLDDSVSPNHVGAVLSSYPFVEFGILFRPECEGSPRYASKDHVGRICDVVQAVRVHQKNKANAEAVKISLAAHLCGSRVNEVLSGDGAFISKLQFWGFNRVQINATAVNGVDTSSLGSDAVVKNCINIIGKYYKLQFIIQKNEETKPLWTNLLLNRMTSEGGRKLKNMSMLLDESKGSGEVSRAYPPPPADYDLGYAGGIGPENISEVLEKVSEAAGGRTTWIDMESSLRTKSTDGCDIFDMNKCFAVIDAVVKGGFHNHPDYYLSGSGEQKDEVPKRKNQSVTDEEVVVAKRQKK</sequence>
<proteinExistence type="predicted"/>
<dbReference type="AlphaFoldDB" id="A0A7S1BBW0"/>
<gene>
    <name evidence="2" type="ORF">CHYS00102_LOCUS8897</name>
</gene>
<reference evidence="2" key="1">
    <citation type="submission" date="2021-01" db="EMBL/GenBank/DDBJ databases">
        <authorList>
            <person name="Corre E."/>
            <person name="Pelletier E."/>
            <person name="Niang G."/>
            <person name="Scheremetjew M."/>
            <person name="Finn R."/>
            <person name="Kale V."/>
            <person name="Holt S."/>
            <person name="Cochrane G."/>
            <person name="Meng A."/>
            <person name="Brown T."/>
            <person name="Cohen L."/>
        </authorList>
    </citation>
    <scope>NUCLEOTIDE SEQUENCE</scope>
    <source>
        <strain evidence="2">308</strain>
    </source>
</reference>
<name>A0A7S1BBW0_9STRA</name>
<evidence type="ECO:0000256" key="1">
    <source>
        <dbReference type="SAM" id="MobiDB-lite"/>
    </source>
</evidence>
<protein>
    <submittedName>
        <fullName evidence="2">Uncharacterized protein</fullName>
    </submittedName>
</protein>